<dbReference type="PANTHER" id="PTHR15427:SF23">
    <property type="entry name" value="EMI DOMAIN-CONTAINING PROTEIN 1"/>
    <property type="match status" value="1"/>
</dbReference>
<dbReference type="AlphaFoldDB" id="A0AAW0PQD7"/>
<evidence type="ECO:0000256" key="2">
    <source>
        <dbReference type="ARBA" id="ARBA00022525"/>
    </source>
</evidence>
<name>A0AAW0PQD7_9GOBI</name>
<feature type="region of interest" description="Disordered" evidence="6">
    <location>
        <begin position="278"/>
        <end position="309"/>
    </location>
</feature>
<dbReference type="GO" id="GO:0005576">
    <property type="term" value="C:extracellular region"/>
    <property type="evidence" value="ECO:0007669"/>
    <property type="project" value="UniProtKB-SubCell"/>
</dbReference>
<dbReference type="InterPro" id="IPR011489">
    <property type="entry name" value="EMI_domain"/>
</dbReference>
<evidence type="ECO:0000256" key="6">
    <source>
        <dbReference type="SAM" id="MobiDB-lite"/>
    </source>
</evidence>
<evidence type="ECO:0000313" key="9">
    <source>
        <dbReference type="Proteomes" id="UP001460270"/>
    </source>
</evidence>
<protein>
    <recommendedName>
        <fullName evidence="7">EMI domain-containing protein</fullName>
    </recommendedName>
</protein>
<evidence type="ECO:0000259" key="7">
    <source>
        <dbReference type="PROSITE" id="PS51041"/>
    </source>
</evidence>
<dbReference type="PROSITE" id="PS51041">
    <property type="entry name" value="EMI"/>
    <property type="match status" value="1"/>
</dbReference>
<comment type="subcellular location">
    <subcellularLocation>
        <location evidence="1">Secreted</location>
        <location evidence="1">Extracellular space</location>
        <location evidence="1">Extracellular matrix</location>
    </subcellularLocation>
</comment>
<keyword evidence="9" id="KW-1185">Reference proteome</keyword>
<dbReference type="Pfam" id="PF07546">
    <property type="entry name" value="EMI"/>
    <property type="match status" value="1"/>
</dbReference>
<dbReference type="InterPro" id="IPR050392">
    <property type="entry name" value="Collagen/C1q_domain"/>
</dbReference>
<dbReference type="PANTHER" id="PTHR15427">
    <property type="entry name" value="EMILIN ELASTIN MICROFIBRIL INTERFACE-LOCATED PROTEIN ELASTIN MICROFIBRIL INTERFACER"/>
    <property type="match status" value="1"/>
</dbReference>
<evidence type="ECO:0000256" key="5">
    <source>
        <dbReference type="ARBA" id="ARBA00023157"/>
    </source>
</evidence>
<keyword evidence="5" id="KW-1015">Disulfide bond</keyword>
<dbReference type="Proteomes" id="UP001460270">
    <property type="component" value="Unassembled WGS sequence"/>
</dbReference>
<dbReference type="EMBL" id="JBBPFD010000003">
    <property type="protein sequence ID" value="KAK7933293.1"/>
    <property type="molecule type" value="Genomic_DNA"/>
</dbReference>
<gene>
    <name evidence="8" type="ORF">WMY93_004189</name>
</gene>
<sequence length="309" mass="35051">MEVCEVGGLLMEVCEFLGSVLLEKRDRCARSSVFLHDPNSRKLTRTVGDTFTHALYHLAPRTREEEHGKVLHQDSTIVPSEVGRTCYHRSTLKALTETRVEEETRGEVRRRLRRKCADTEAHGHTFPHSSVARFVAAGLMEPRGWSCGWRLRLWWWIGAVLLWMSSTAEGTWKSGLYREQSAVSVGHGSVYHKRNWCPHTVTKTVSCQVQNGTLVQRVYQSCRWPQSCSGGSYRTVLRPSYKVVYRSVTSLEWKCCPGFSGAACTEERGEVRAAQEAVRKASSLRKPPARTIQPPARTDQSSTQTDHRF</sequence>
<evidence type="ECO:0000256" key="3">
    <source>
        <dbReference type="ARBA" id="ARBA00022530"/>
    </source>
</evidence>
<organism evidence="8 9">
    <name type="scientific">Mugilogobius chulae</name>
    <name type="common">yellowstripe goby</name>
    <dbReference type="NCBI Taxonomy" id="88201"/>
    <lineage>
        <taxon>Eukaryota</taxon>
        <taxon>Metazoa</taxon>
        <taxon>Chordata</taxon>
        <taxon>Craniata</taxon>
        <taxon>Vertebrata</taxon>
        <taxon>Euteleostomi</taxon>
        <taxon>Actinopterygii</taxon>
        <taxon>Neopterygii</taxon>
        <taxon>Teleostei</taxon>
        <taxon>Neoteleostei</taxon>
        <taxon>Acanthomorphata</taxon>
        <taxon>Gobiaria</taxon>
        <taxon>Gobiiformes</taxon>
        <taxon>Gobioidei</taxon>
        <taxon>Gobiidae</taxon>
        <taxon>Gobionellinae</taxon>
        <taxon>Mugilogobius</taxon>
    </lineage>
</organism>
<evidence type="ECO:0000313" key="8">
    <source>
        <dbReference type="EMBL" id="KAK7933293.1"/>
    </source>
</evidence>
<feature type="compositionally biased region" description="Polar residues" evidence="6">
    <location>
        <begin position="298"/>
        <end position="309"/>
    </location>
</feature>
<keyword evidence="3" id="KW-0272">Extracellular matrix</keyword>
<comment type="caution">
    <text evidence="8">The sequence shown here is derived from an EMBL/GenBank/DDBJ whole genome shotgun (WGS) entry which is preliminary data.</text>
</comment>
<keyword evidence="4" id="KW-0732">Signal</keyword>
<accession>A0AAW0PQD7</accession>
<reference evidence="9" key="1">
    <citation type="submission" date="2024-04" db="EMBL/GenBank/DDBJ databases">
        <title>Salinicola lusitanus LLJ914,a marine bacterium isolated from the Okinawa Trough.</title>
        <authorList>
            <person name="Li J."/>
        </authorList>
    </citation>
    <scope>NUCLEOTIDE SEQUENCE [LARGE SCALE GENOMIC DNA]</scope>
</reference>
<feature type="domain" description="EMI" evidence="7">
    <location>
        <begin position="193"/>
        <end position="266"/>
    </location>
</feature>
<proteinExistence type="predicted"/>
<evidence type="ECO:0000256" key="4">
    <source>
        <dbReference type="ARBA" id="ARBA00022729"/>
    </source>
</evidence>
<evidence type="ECO:0000256" key="1">
    <source>
        <dbReference type="ARBA" id="ARBA00004498"/>
    </source>
</evidence>
<keyword evidence="2" id="KW-0964">Secreted</keyword>